<dbReference type="Pfam" id="PF20091">
    <property type="entry name" value="Abhydrolase_10"/>
    <property type="match status" value="1"/>
</dbReference>
<name>A0A4S5ETJ4_9ACTN</name>
<organism evidence="2 3">
    <name type="scientific">Candidatus Frankia alpina</name>
    <dbReference type="NCBI Taxonomy" id="2699483"/>
    <lineage>
        <taxon>Bacteria</taxon>
        <taxon>Bacillati</taxon>
        <taxon>Actinomycetota</taxon>
        <taxon>Actinomycetes</taxon>
        <taxon>Frankiales</taxon>
        <taxon>Frankiaceae</taxon>
        <taxon>Frankia</taxon>
    </lineage>
</organism>
<evidence type="ECO:0000259" key="1">
    <source>
        <dbReference type="Pfam" id="PF20091"/>
    </source>
</evidence>
<keyword evidence="3" id="KW-1185">Reference proteome</keyword>
<proteinExistence type="predicted"/>
<dbReference type="AlphaFoldDB" id="A0A4S5ETJ4"/>
<protein>
    <recommendedName>
        <fullName evidence="1">Alpha/beta hydrolase domain-containing protein</fullName>
    </recommendedName>
</protein>
<dbReference type="EMBL" id="SSXH01000044">
    <property type="protein sequence ID" value="THJ75776.1"/>
    <property type="molecule type" value="Genomic_DNA"/>
</dbReference>
<dbReference type="InterPro" id="IPR045394">
    <property type="entry name" value="Abhydrolase_dom"/>
</dbReference>
<evidence type="ECO:0000313" key="3">
    <source>
        <dbReference type="Proteomes" id="UP000305282"/>
    </source>
</evidence>
<gene>
    <name evidence="2" type="ORF">E7Y31_03470</name>
</gene>
<dbReference type="Proteomes" id="UP000305282">
    <property type="component" value="Unassembled WGS sequence"/>
</dbReference>
<sequence length="437" mass="45332">MGTAIPVDLRAGGYVEDEYLAAGIASSYRTASALTGDGRWRFSPDATASYRTRIVVRRPAKASAFSGNVVVEWLNVSGGVDADPEWATLHEEIMRRGDVWVGVSAQRIGVMGGPVLVKVAGAGSDLAGQGLRAIDPARYGSLQHPGDGYAFDIYTQIARSLRTGAALGGLHPQRLIAAGESQSAFAMVTYYDGVQPLTDAFDGFFVHSRGATGLPLVGPGKSADLAGSLGGTPAIFRTDQGPPVIDVQTESDVTGILNSSRALQPDTDRFRLWEVTGTAHADAHLLGANASAIDCGAPVNNGTTHLVAKVALRALTTWLATGTAPVAAPRIGLISGATPQVRRDADGIALGGIRTPPVDVPVATLSGVPGPKSSTICLLLGSTTPFSTTRLAQLYPSHAAYQQRYDADADKTIKAGFVLSDDRAALLAYADPSAITG</sequence>
<feature type="domain" description="Alpha/beta hydrolase" evidence="1">
    <location>
        <begin position="5"/>
        <end position="427"/>
    </location>
</feature>
<reference evidence="2 3" key="1">
    <citation type="submission" date="2019-04" db="EMBL/GenBank/DDBJ databases">
        <title>Draft genome sequences for three unisolated Alnus-infective Frankia Sp+ strains, AgTrS, AiOr and AvVan, the first sequenced Frankia strains able to sporulate in-planta.</title>
        <authorList>
            <person name="Bethencourt L."/>
            <person name="Vautrin F."/>
            <person name="Taib N."/>
            <person name="Dubost A."/>
            <person name="Castro-Garcia L."/>
            <person name="Imbaud O."/>
            <person name="Abrouk D."/>
            <person name="Fournier P."/>
            <person name="Briolay J."/>
            <person name="Nguyen A."/>
            <person name="Normand P."/>
            <person name="Fernandez M.P."/>
            <person name="Brochier-Armanet C."/>
            <person name="Herrera-Belaroussi A."/>
        </authorList>
    </citation>
    <scope>NUCLEOTIDE SEQUENCE [LARGE SCALE GENOMIC DNA]</scope>
    <source>
        <strain evidence="2 3">AvVan</strain>
    </source>
</reference>
<accession>A0A4S5ETJ4</accession>
<comment type="caution">
    <text evidence="2">The sequence shown here is derived from an EMBL/GenBank/DDBJ whole genome shotgun (WGS) entry which is preliminary data.</text>
</comment>
<evidence type="ECO:0000313" key="2">
    <source>
        <dbReference type="EMBL" id="THJ75776.1"/>
    </source>
</evidence>
<dbReference type="RefSeq" id="WP_161982929.1">
    <property type="nucleotide sequence ID" value="NZ_SSXH01000044.1"/>
</dbReference>